<reference evidence="12 13" key="1">
    <citation type="submission" date="2024-01" db="EMBL/GenBank/DDBJ databases">
        <title>A draft genome for a cacao thread blight-causing isolate of Paramarasmius palmivorus.</title>
        <authorList>
            <person name="Baruah I.K."/>
            <person name="Bukari Y."/>
            <person name="Amoako-Attah I."/>
            <person name="Meinhardt L.W."/>
            <person name="Bailey B.A."/>
            <person name="Cohen S.P."/>
        </authorList>
    </citation>
    <scope>NUCLEOTIDE SEQUENCE [LARGE SCALE GENOMIC DNA]</scope>
    <source>
        <strain evidence="12 13">GH-12</strain>
    </source>
</reference>
<dbReference type="InterPro" id="IPR017972">
    <property type="entry name" value="Cyt_P450_CS"/>
</dbReference>
<evidence type="ECO:0000313" key="13">
    <source>
        <dbReference type="Proteomes" id="UP001383192"/>
    </source>
</evidence>
<sequence>MGLSLLVACAFCGGLVFWWTTQTKPKAPLPPGPPADPVIGHLRIMPKENTAETFHEWTQKYGDVMFLRVFGRKMVVLGSFDKAQELLDQRGSTYSCRPKFVFYELMGWVPSLTFLQYGKQFLKHRKMMQQYFGRKESLGFVGIIAEENRSLLKHLMLSAPGNHFHDLHRYTTSNILRITFGHRPQSDDDVLFKLVNEVSHFMSNSGPPGNTPVDFFPWLTRLPSWFPGTYYANLARSSSGLIREAYDYPVDTARQRFNDGRLEECFLSKHLSDLGSTGDPEHLEDVKGASATILGAGDDTVCCTTYATLTVFFMAMILYPECQSRAHEEIISAVGKDRLPEYSDRGSLPYLECILQEIMRWHPVAPLGPPHRCLQDDVYKGMFIPKGTIVIPNLRGMGLDERIYSNPRLFDPSRYLPAPAGKGEPRFEAAWGFGRRVCPGRYFADIALWHAMAGILATLEICPMKDDQGNVILPKEECTEGLVSQAKPFDCELRPRSEAARRILEQIEV</sequence>
<evidence type="ECO:0000256" key="1">
    <source>
        <dbReference type="ARBA" id="ARBA00001971"/>
    </source>
</evidence>
<dbReference type="InterPro" id="IPR002401">
    <property type="entry name" value="Cyt_P450_E_grp-I"/>
</dbReference>
<feature type="binding site" description="axial binding residue" evidence="9">
    <location>
        <position position="438"/>
    </location>
    <ligand>
        <name>heme</name>
        <dbReference type="ChEBI" id="CHEBI:30413"/>
    </ligand>
    <ligandPart>
        <name>Fe</name>
        <dbReference type="ChEBI" id="CHEBI:18248"/>
    </ligandPart>
</feature>
<dbReference type="InterPro" id="IPR050364">
    <property type="entry name" value="Cytochrome_P450_fung"/>
</dbReference>
<keyword evidence="11" id="KW-0732">Signal</keyword>
<keyword evidence="4 9" id="KW-0349">Heme</keyword>
<feature type="signal peptide" evidence="11">
    <location>
        <begin position="1"/>
        <end position="23"/>
    </location>
</feature>
<comment type="pathway">
    <text evidence="2">Secondary metabolite biosynthesis.</text>
</comment>
<dbReference type="GO" id="GO:0016705">
    <property type="term" value="F:oxidoreductase activity, acting on paired donors, with incorporation or reduction of molecular oxygen"/>
    <property type="evidence" value="ECO:0007669"/>
    <property type="project" value="InterPro"/>
</dbReference>
<evidence type="ECO:0000256" key="9">
    <source>
        <dbReference type="PIRSR" id="PIRSR602401-1"/>
    </source>
</evidence>
<evidence type="ECO:0000256" key="2">
    <source>
        <dbReference type="ARBA" id="ARBA00005179"/>
    </source>
</evidence>
<proteinExistence type="inferred from homology"/>
<evidence type="ECO:0000313" key="12">
    <source>
        <dbReference type="EMBL" id="KAK7041453.1"/>
    </source>
</evidence>
<keyword evidence="13" id="KW-1185">Reference proteome</keyword>
<accession>A0AAW0CUD2</accession>
<comment type="similarity">
    <text evidence="3 10">Belongs to the cytochrome P450 family.</text>
</comment>
<dbReference type="GO" id="GO:0020037">
    <property type="term" value="F:heme binding"/>
    <property type="evidence" value="ECO:0007669"/>
    <property type="project" value="InterPro"/>
</dbReference>
<evidence type="ECO:0008006" key="14">
    <source>
        <dbReference type="Google" id="ProtNLM"/>
    </source>
</evidence>
<dbReference type="SUPFAM" id="SSF48264">
    <property type="entry name" value="Cytochrome P450"/>
    <property type="match status" value="1"/>
</dbReference>
<keyword evidence="6 10" id="KW-0560">Oxidoreductase</keyword>
<evidence type="ECO:0000256" key="7">
    <source>
        <dbReference type="ARBA" id="ARBA00023004"/>
    </source>
</evidence>
<feature type="chain" id="PRO_5043990347" description="Cytochrome P450" evidence="11">
    <location>
        <begin position="24"/>
        <end position="509"/>
    </location>
</feature>
<evidence type="ECO:0000256" key="10">
    <source>
        <dbReference type="RuleBase" id="RU000461"/>
    </source>
</evidence>
<gene>
    <name evidence="12" type="ORF">VNI00_009319</name>
</gene>
<organism evidence="12 13">
    <name type="scientific">Paramarasmius palmivorus</name>
    <dbReference type="NCBI Taxonomy" id="297713"/>
    <lineage>
        <taxon>Eukaryota</taxon>
        <taxon>Fungi</taxon>
        <taxon>Dikarya</taxon>
        <taxon>Basidiomycota</taxon>
        <taxon>Agaricomycotina</taxon>
        <taxon>Agaricomycetes</taxon>
        <taxon>Agaricomycetidae</taxon>
        <taxon>Agaricales</taxon>
        <taxon>Marasmiineae</taxon>
        <taxon>Marasmiaceae</taxon>
        <taxon>Paramarasmius</taxon>
    </lineage>
</organism>
<evidence type="ECO:0000256" key="8">
    <source>
        <dbReference type="ARBA" id="ARBA00023033"/>
    </source>
</evidence>
<keyword evidence="8 10" id="KW-0503">Monooxygenase</keyword>
<dbReference type="EMBL" id="JAYKXP010000034">
    <property type="protein sequence ID" value="KAK7041453.1"/>
    <property type="molecule type" value="Genomic_DNA"/>
</dbReference>
<dbReference type="PRINTS" id="PR00463">
    <property type="entry name" value="EP450I"/>
</dbReference>
<comment type="cofactor">
    <cofactor evidence="1 9">
        <name>heme</name>
        <dbReference type="ChEBI" id="CHEBI:30413"/>
    </cofactor>
</comment>
<dbReference type="CDD" id="cd11065">
    <property type="entry name" value="CYP64-like"/>
    <property type="match status" value="1"/>
</dbReference>
<dbReference type="PANTHER" id="PTHR46300:SF5">
    <property type="entry name" value="CYTOCHROME P450"/>
    <property type="match status" value="1"/>
</dbReference>
<dbReference type="GO" id="GO:0005506">
    <property type="term" value="F:iron ion binding"/>
    <property type="evidence" value="ECO:0007669"/>
    <property type="project" value="InterPro"/>
</dbReference>
<dbReference type="GO" id="GO:0004497">
    <property type="term" value="F:monooxygenase activity"/>
    <property type="evidence" value="ECO:0007669"/>
    <property type="project" value="UniProtKB-KW"/>
</dbReference>
<comment type="caution">
    <text evidence="12">The sequence shown here is derived from an EMBL/GenBank/DDBJ whole genome shotgun (WGS) entry which is preliminary data.</text>
</comment>
<dbReference type="Pfam" id="PF00067">
    <property type="entry name" value="p450"/>
    <property type="match status" value="1"/>
</dbReference>
<dbReference type="PANTHER" id="PTHR46300">
    <property type="entry name" value="P450, PUTATIVE (EUROFUNG)-RELATED-RELATED"/>
    <property type="match status" value="1"/>
</dbReference>
<keyword evidence="7 9" id="KW-0408">Iron</keyword>
<evidence type="ECO:0000256" key="6">
    <source>
        <dbReference type="ARBA" id="ARBA00023002"/>
    </source>
</evidence>
<dbReference type="PROSITE" id="PS00086">
    <property type="entry name" value="CYTOCHROME_P450"/>
    <property type="match status" value="1"/>
</dbReference>
<evidence type="ECO:0000256" key="11">
    <source>
        <dbReference type="SAM" id="SignalP"/>
    </source>
</evidence>
<dbReference type="Gene3D" id="1.10.630.10">
    <property type="entry name" value="Cytochrome P450"/>
    <property type="match status" value="1"/>
</dbReference>
<name>A0AAW0CUD2_9AGAR</name>
<evidence type="ECO:0000256" key="5">
    <source>
        <dbReference type="ARBA" id="ARBA00022723"/>
    </source>
</evidence>
<protein>
    <recommendedName>
        <fullName evidence="14">Cytochrome P450</fullName>
    </recommendedName>
</protein>
<dbReference type="Proteomes" id="UP001383192">
    <property type="component" value="Unassembled WGS sequence"/>
</dbReference>
<dbReference type="AlphaFoldDB" id="A0AAW0CUD2"/>
<evidence type="ECO:0000256" key="4">
    <source>
        <dbReference type="ARBA" id="ARBA00022617"/>
    </source>
</evidence>
<dbReference type="InterPro" id="IPR001128">
    <property type="entry name" value="Cyt_P450"/>
</dbReference>
<evidence type="ECO:0000256" key="3">
    <source>
        <dbReference type="ARBA" id="ARBA00010617"/>
    </source>
</evidence>
<keyword evidence="5 9" id="KW-0479">Metal-binding</keyword>
<dbReference type="InterPro" id="IPR036396">
    <property type="entry name" value="Cyt_P450_sf"/>
</dbReference>